<dbReference type="Gene3D" id="2.60.120.200">
    <property type="match status" value="1"/>
</dbReference>
<dbReference type="InterPro" id="IPR000757">
    <property type="entry name" value="Beta-glucanase-like"/>
</dbReference>
<dbReference type="InterPro" id="IPR013320">
    <property type="entry name" value="ConA-like_dom_sf"/>
</dbReference>
<dbReference type="SUPFAM" id="SSF49899">
    <property type="entry name" value="Concanavalin A-like lectins/glucanases"/>
    <property type="match status" value="1"/>
</dbReference>
<dbReference type="EMBL" id="JASNQZ010000004">
    <property type="protein sequence ID" value="KAL0957894.1"/>
    <property type="molecule type" value="Genomic_DNA"/>
</dbReference>
<dbReference type="PROSITE" id="PS51762">
    <property type="entry name" value="GH16_2"/>
    <property type="match status" value="1"/>
</dbReference>
<evidence type="ECO:0000313" key="3">
    <source>
        <dbReference type="Proteomes" id="UP001556367"/>
    </source>
</evidence>
<sequence>MPQGCGTWPAVWETKGSNWPNGGEVDILEGANDRSPNQVTLHTSPGCTMPAQRSMTGTAVKNDCNALISNNEGCGVHVRGTNSYGPEFNRNGGGWYAIERRSDFIKVWFWARNDGSVPSAVRNGSGNVNTDSWGSPAAFFPNWQCDLNSKFQENNIIINLTLCGDWAGSTFGQARCPGSCTDYVNNNPSAFTNAYFNFAAIRVYT</sequence>
<dbReference type="PANTHER" id="PTHR10963">
    <property type="entry name" value="GLYCOSYL HYDROLASE-RELATED"/>
    <property type="match status" value="1"/>
</dbReference>
<comment type="caution">
    <text evidence="2">The sequence shown here is derived from an EMBL/GenBank/DDBJ whole genome shotgun (WGS) entry which is preliminary data.</text>
</comment>
<accession>A0ABR3JQL2</accession>
<organism evidence="2 3">
    <name type="scientific">Hohenbuehelia grisea</name>
    <dbReference type="NCBI Taxonomy" id="104357"/>
    <lineage>
        <taxon>Eukaryota</taxon>
        <taxon>Fungi</taxon>
        <taxon>Dikarya</taxon>
        <taxon>Basidiomycota</taxon>
        <taxon>Agaricomycotina</taxon>
        <taxon>Agaricomycetes</taxon>
        <taxon>Agaricomycetidae</taxon>
        <taxon>Agaricales</taxon>
        <taxon>Pleurotineae</taxon>
        <taxon>Pleurotaceae</taxon>
        <taxon>Hohenbuehelia</taxon>
    </lineage>
</organism>
<evidence type="ECO:0000313" key="2">
    <source>
        <dbReference type="EMBL" id="KAL0957894.1"/>
    </source>
</evidence>
<feature type="domain" description="GH16" evidence="1">
    <location>
        <begin position="1"/>
        <end position="175"/>
    </location>
</feature>
<keyword evidence="3" id="KW-1185">Reference proteome</keyword>
<dbReference type="Proteomes" id="UP001556367">
    <property type="component" value="Unassembled WGS sequence"/>
</dbReference>
<evidence type="ECO:0000259" key="1">
    <source>
        <dbReference type="PROSITE" id="PS51762"/>
    </source>
</evidence>
<proteinExistence type="predicted"/>
<dbReference type="Pfam" id="PF26113">
    <property type="entry name" value="GH16_XgeA"/>
    <property type="match status" value="1"/>
</dbReference>
<reference evidence="3" key="1">
    <citation type="submission" date="2024-06" db="EMBL/GenBank/DDBJ databases">
        <title>Multi-omics analyses provide insights into the biosynthesis of the anticancer antibiotic pleurotin in Hohenbuehelia grisea.</title>
        <authorList>
            <person name="Weaver J.A."/>
            <person name="Alberti F."/>
        </authorList>
    </citation>
    <scope>NUCLEOTIDE SEQUENCE [LARGE SCALE GENOMIC DNA]</scope>
    <source>
        <strain evidence="3">T-177</strain>
    </source>
</reference>
<gene>
    <name evidence="2" type="ORF">HGRIS_000075</name>
</gene>
<dbReference type="PANTHER" id="PTHR10963:SF24">
    <property type="entry name" value="GLYCOSIDASE C21B10.07-RELATED"/>
    <property type="match status" value="1"/>
</dbReference>
<name>A0ABR3JQL2_9AGAR</name>
<dbReference type="InterPro" id="IPR050546">
    <property type="entry name" value="Glycosyl_Hydrlase_16"/>
</dbReference>
<protein>
    <recommendedName>
        <fullName evidence="1">GH16 domain-containing protein</fullName>
    </recommendedName>
</protein>